<keyword evidence="1" id="KW-1133">Transmembrane helix</keyword>
<proteinExistence type="predicted"/>
<organism evidence="2 3">
    <name type="scientific">Corynebacterium lipophiloflavum (strain ATCC 700352 / DSM 44291 / CCUG 37336 / JCM 10383 / DMMZ 1944)</name>
    <dbReference type="NCBI Taxonomy" id="525263"/>
    <lineage>
        <taxon>Bacteria</taxon>
        <taxon>Bacillati</taxon>
        <taxon>Actinomycetota</taxon>
        <taxon>Actinomycetes</taxon>
        <taxon>Mycobacteriales</taxon>
        <taxon>Corynebacteriaceae</taxon>
        <taxon>Corynebacterium</taxon>
    </lineage>
</organism>
<dbReference type="STRING" id="525263.HMPREF0298_1910"/>
<evidence type="ECO:0000313" key="3">
    <source>
        <dbReference type="Proteomes" id="UP000006196"/>
    </source>
</evidence>
<evidence type="ECO:0000313" key="2">
    <source>
        <dbReference type="EMBL" id="EEI16324.1"/>
    </source>
</evidence>
<dbReference type="RefSeq" id="WP_006839203.1">
    <property type="nucleotide sequence ID" value="NZ_GG667191.1"/>
</dbReference>
<dbReference type="HOGENOM" id="CLU_3116867_0_0_11"/>
<gene>
    <name evidence="2" type="ORF">HMPREF0298_1910</name>
</gene>
<keyword evidence="1" id="KW-0472">Membrane</keyword>
<keyword evidence="1" id="KW-0812">Transmembrane</keyword>
<evidence type="ECO:0000256" key="1">
    <source>
        <dbReference type="SAM" id="Phobius"/>
    </source>
</evidence>
<name>C0XTZ0_CORLD</name>
<sequence>MAEFNAELYRMTHEEEEMNAMEKIVTGFLIGVGTSFIAFVTLGLFCQAVM</sequence>
<dbReference type="AlphaFoldDB" id="C0XTZ0"/>
<protein>
    <recommendedName>
        <fullName evidence="4">YqzM family protein</fullName>
    </recommendedName>
</protein>
<dbReference type="EMBL" id="ACHJ01000158">
    <property type="protein sequence ID" value="EEI16324.1"/>
    <property type="molecule type" value="Genomic_DNA"/>
</dbReference>
<dbReference type="Proteomes" id="UP000006196">
    <property type="component" value="Unassembled WGS sequence"/>
</dbReference>
<comment type="caution">
    <text evidence="2">The sequence shown here is derived from an EMBL/GenBank/DDBJ whole genome shotgun (WGS) entry which is preliminary data.</text>
</comment>
<evidence type="ECO:0008006" key="4">
    <source>
        <dbReference type="Google" id="ProtNLM"/>
    </source>
</evidence>
<accession>C0XTZ0</accession>
<reference evidence="2" key="1">
    <citation type="submission" date="2009-01" db="EMBL/GenBank/DDBJ databases">
        <authorList>
            <person name="Qin X."/>
            <person name="Bachman B."/>
            <person name="Battles P."/>
            <person name="Bell A."/>
            <person name="Bess C."/>
            <person name="Bickham C."/>
            <person name="Chaboub L."/>
            <person name="Chen D."/>
            <person name="Coyle M."/>
            <person name="Deiros D.R."/>
            <person name="Dinh H."/>
            <person name="Forbes L."/>
            <person name="Fowler G."/>
            <person name="Francisco L."/>
            <person name="Fu Q."/>
            <person name="Gubbala S."/>
            <person name="Hale W."/>
            <person name="Han Y."/>
            <person name="Hemphill L."/>
            <person name="Highlander S.K."/>
            <person name="Hirani K."/>
            <person name="Hogues M."/>
            <person name="Jackson L."/>
            <person name="Jakkamsetti A."/>
            <person name="Javaid M."/>
            <person name="Jiang H."/>
            <person name="Korchina V."/>
            <person name="Kovar C."/>
            <person name="Lara F."/>
            <person name="Lee S."/>
            <person name="Mata R."/>
            <person name="Mathew T."/>
            <person name="Moen C."/>
            <person name="Morales K."/>
            <person name="Munidasa M."/>
            <person name="Nazareth L."/>
            <person name="Ngo R."/>
            <person name="Nguyen L."/>
            <person name="Okwuonu G."/>
            <person name="Ongeri F."/>
            <person name="Patil S."/>
            <person name="Petrosino J."/>
            <person name="Pham C."/>
            <person name="Pham P."/>
            <person name="Pu L.-L."/>
            <person name="Puazo M."/>
            <person name="Raj R."/>
            <person name="Reid J."/>
            <person name="Rouhana J."/>
            <person name="Saada N."/>
            <person name="Shang Y."/>
            <person name="Simmons D."/>
            <person name="Thornton R."/>
            <person name="Warren J."/>
            <person name="Weissenberger G."/>
            <person name="Zhang J."/>
            <person name="Zhang L."/>
            <person name="Zhou C."/>
            <person name="Zhu D."/>
            <person name="Muzny D."/>
            <person name="Worley K."/>
            <person name="Gibbs R."/>
        </authorList>
    </citation>
    <scope>NUCLEOTIDE SEQUENCE [LARGE SCALE GENOMIC DNA]</scope>
    <source>
        <strain evidence="2">DSM 44291</strain>
    </source>
</reference>
<keyword evidence="3" id="KW-1185">Reference proteome</keyword>
<feature type="transmembrane region" description="Helical" evidence="1">
    <location>
        <begin position="24"/>
        <end position="46"/>
    </location>
</feature>